<dbReference type="Pfam" id="PF15589">
    <property type="entry name" value="Imm21"/>
    <property type="match status" value="1"/>
</dbReference>
<protein>
    <submittedName>
        <fullName evidence="2">Uncharacterized protein</fullName>
    </submittedName>
</protein>
<feature type="region of interest" description="Disordered" evidence="1">
    <location>
        <begin position="93"/>
        <end position="117"/>
    </location>
</feature>
<gene>
    <name evidence="2" type="ORF">ACRB68_49610</name>
</gene>
<reference evidence="2 3" key="1">
    <citation type="submission" date="2019-10" db="EMBL/GenBank/DDBJ databases">
        <title>Actinomadura rubteroloni sp. nov. and Actinomadura macrotermitis sp. nov., isolated from the gut of fungus growing-termite Macrotermes natalensis.</title>
        <authorList>
            <person name="Benndorf R."/>
            <person name="Martin K."/>
            <person name="Kuefner M."/>
            <person name="De Beer W."/>
            <person name="Kaster A.-K."/>
            <person name="Vollmers J."/>
            <person name="Poulsen M."/>
            <person name="Beemelmanns C."/>
        </authorList>
    </citation>
    <scope>NUCLEOTIDE SEQUENCE [LARGE SCALE GENOMIC DNA]</scope>
    <source>
        <strain evidence="2 3">RB68</strain>
    </source>
</reference>
<evidence type="ECO:0000313" key="2">
    <source>
        <dbReference type="EMBL" id="MQY06864.1"/>
    </source>
</evidence>
<dbReference type="Proteomes" id="UP000487268">
    <property type="component" value="Unassembled WGS sequence"/>
</dbReference>
<name>A0A7K0C240_9ACTN</name>
<dbReference type="AlphaFoldDB" id="A0A7K0C240"/>
<proteinExistence type="predicted"/>
<sequence length="117" mass="12402">MNDGPVETWGDYGRACAVEGHIGLVPIGEQQVLVLRDEPAATTYLPAADFEASLLEAARQALRDGFPWEEDLAWDVDGAVVLFGSAWPGPELGSGSSHSVGLEPGRVRQKCTVPGGR</sequence>
<evidence type="ECO:0000256" key="1">
    <source>
        <dbReference type="SAM" id="MobiDB-lite"/>
    </source>
</evidence>
<keyword evidence="3" id="KW-1185">Reference proteome</keyword>
<comment type="caution">
    <text evidence="2">The sequence shown here is derived from an EMBL/GenBank/DDBJ whole genome shotgun (WGS) entry which is preliminary data.</text>
</comment>
<dbReference type="InterPro" id="IPR028961">
    <property type="entry name" value="Imm21"/>
</dbReference>
<dbReference type="EMBL" id="WEGH01000003">
    <property type="protein sequence ID" value="MQY06864.1"/>
    <property type="molecule type" value="Genomic_DNA"/>
</dbReference>
<accession>A0A7K0C240</accession>
<evidence type="ECO:0000313" key="3">
    <source>
        <dbReference type="Proteomes" id="UP000487268"/>
    </source>
</evidence>
<organism evidence="2 3">
    <name type="scientific">Actinomadura macrotermitis</name>
    <dbReference type="NCBI Taxonomy" id="2585200"/>
    <lineage>
        <taxon>Bacteria</taxon>
        <taxon>Bacillati</taxon>
        <taxon>Actinomycetota</taxon>
        <taxon>Actinomycetes</taxon>
        <taxon>Streptosporangiales</taxon>
        <taxon>Thermomonosporaceae</taxon>
        <taxon>Actinomadura</taxon>
    </lineage>
</organism>